<dbReference type="SUPFAM" id="SSF141571">
    <property type="entry name" value="Pentapeptide repeat-like"/>
    <property type="match status" value="1"/>
</dbReference>
<gene>
    <name evidence="2" type="ORF">Thini_0074</name>
</gene>
<evidence type="ECO:0000313" key="3">
    <source>
        <dbReference type="Proteomes" id="UP000005317"/>
    </source>
</evidence>
<dbReference type="Pfam" id="PF00805">
    <property type="entry name" value="Pentapeptide"/>
    <property type="match status" value="1"/>
</dbReference>
<evidence type="ECO:0000256" key="1">
    <source>
        <dbReference type="SAM" id="MobiDB-lite"/>
    </source>
</evidence>
<proteinExistence type="predicted"/>
<dbReference type="OrthoDB" id="237820at2"/>
<accession>A0A656H9I5</accession>
<dbReference type="Proteomes" id="UP000005317">
    <property type="component" value="Unassembled WGS sequence"/>
</dbReference>
<dbReference type="InterPro" id="IPR001646">
    <property type="entry name" value="5peptide_repeat"/>
</dbReference>
<dbReference type="EMBL" id="JH651384">
    <property type="protein sequence ID" value="EIJ32743.1"/>
    <property type="molecule type" value="Genomic_DNA"/>
</dbReference>
<dbReference type="Gene3D" id="2.160.20.80">
    <property type="entry name" value="E3 ubiquitin-protein ligase SopA"/>
    <property type="match status" value="1"/>
</dbReference>
<feature type="region of interest" description="Disordered" evidence="1">
    <location>
        <begin position="1"/>
        <end position="23"/>
    </location>
</feature>
<reference evidence="3" key="1">
    <citation type="journal article" date="2011" name="Stand. Genomic Sci.">
        <title>Genome sequence of the filamentous, gliding Thiothrix nivea neotype strain (JP2(T)).</title>
        <authorList>
            <person name="Lapidus A."/>
            <person name="Nolan M."/>
            <person name="Lucas S."/>
            <person name="Glavina Del Rio T."/>
            <person name="Tice H."/>
            <person name="Cheng J.F."/>
            <person name="Tapia R."/>
            <person name="Han C."/>
            <person name="Goodwin L."/>
            <person name="Pitluck S."/>
            <person name="Liolios K."/>
            <person name="Pagani I."/>
            <person name="Ivanova N."/>
            <person name="Huntemann M."/>
            <person name="Mavromatis K."/>
            <person name="Mikhailova N."/>
            <person name="Pati A."/>
            <person name="Chen A."/>
            <person name="Palaniappan K."/>
            <person name="Land M."/>
            <person name="Brambilla E.M."/>
            <person name="Rohde M."/>
            <person name="Abt B."/>
            <person name="Verbarg S."/>
            <person name="Goker M."/>
            <person name="Bristow J."/>
            <person name="Eisen J.A."/>
            <person name="Markowitz V."/>
            <person name="Hugenholtz P."/>
            <person name="Kyrpides N.C."/>
            <person name="Klenk H.P."/>
            <person name="Woyke T."/>
        </authorList>
    </citation>
    <scope>NUCLEOTIDE SEQUENCE [LARGE SCALE GENOMIC DNA]</scope>
    <source>
        <strain evidence="3">ATCC 35100 / DSM 5205 / JP2</strain>
    </source>
</reference>
<sequence>MYSLLAVSGGAGPDQFDNRRAPRSGYQPVRVDAFAPASDSPRESLRSHKRATQLRRVMHKTDKVIPDRDTMTVNDRNRYAFSYQTHDVRDKSFIFKNFNKSCSYQSNFSNSTFKSTSFIGTKFKFCSFYGSIFEDCLIRGALFRKCNLDNAKFINSIISATNFENPKIKGLKFINCTIISSQRIDYLSKKCDFDNSKILNSYPNINDFSPELIQITESLRDNQFIRKSTTLHRKRGLLDTVSLNILVSEFGEEFLIKKLPRLPQSINNEFHTLSYIQKILQKLRHDDNF</sequence>
<evidence type="ECO:0008006" key="4">
    <source>
        <dbReference type="Google" id="ProtNLM"/>
    </source>
</evidence>
<protein>
    <recommendedName>
        <fullName evidence="4">Pentapeptide repeat protein</fullName>
    </recommendedName>
</protein>
<evidence type="ECO:0000313" key="2">
    <source>
        <dbReference type="EMBL" id="EIJ32743.1"/>
    </source>
</evidence>
<organism evidence="2 3">
    <name type="scientific">Thiothrix nivea (strain ATCC 35100 / DSM 5205 / JP2)</name>
    <dbReference type="NCBI Taxonomy" id="870187"/>
    <lineage>
        <taxon>Bacteria</taxon>
        <taxon>Pseudomonadati</taxon>
        <taxon>Pseudomonadota</taxon>
        <taxon>Gammaproteobacteria</taxon>
        <taxon>Thiotrichales</taxon>
        <taxon>Thiotrichaceae</taxon>
        <taxon>Thiothrix</taxon>
    </lineage>
</organism>
<keyword evidence="3" id="KW-1185">Reference proteome</keyword>
<name>A0A656H9I5_THINJ</name>
<dbReference type="RefSeq" id="WP_002706630.1">
    <property type="nucleotide sequence ID" value="NZ_JH651384.1"/>
</dbReference>
<dbReference type="AlphaFoldDB" id="A0A656H9I5"/>